<evidence type="ECO:0000256" key="1">
    <source>
        <dbReference type="SAM" id="Coils"/>
    </source>
</evidence>
<gene>
    <name evidence="4" type="ORF">BYL167_LOCUS9571</name>
    <name evidence="3" type="ORF">CJN711_LOCUS28792</name>
</gene>
<evidence type="ECO:0000313" key="4">
    <source>
        <dbReference type="EMBL" id="CAF3922559.1"/>
    </source>
</evidence>
<feature type="coiled-coil region" evidence="1">
    <location>
        <begin position="814"/>
        <end position="932"/>
    </location>
</feature>
<comment type="caution">
    <text evidence="3">The sequence shown here is derived from an EMBL/GenBank/DDBJ whole genome shotgun (WGS) entry which is preliminary data.</text>
</comment>
<dbReference type="AlphaFoldDB" id="A0A815V962"/>
<feature type="region of interest" description="Disordered" evidence="2">
    <location>
        <begin position="960"/>
        <end position="981"/>
    </location>
</feature>
<feature type="coiled-coil region" evidence="1">
    <location>
        <begin position="692"/>
        <end position="785"/>
    </location>
</feature>
<evidence type="ECO:0000313" key="3">
    <source>
        <dbReference type="EMBL" id="CAF1527055.1"/>
    </source>
</evidence>
<accession>A0A815V962</accession>
<sequence>MEDFDEDDFFRHRSPDYAKVQNDKQMLTDHCALEHDKLITNKKGLYQEKIELGKVSESLANETNALITELEEHSRKIGQLEEETANMYAEQFQLTTLIGQEQSNLDSHKVQSENYERELRQHVNIKKTLELEEKQLREQLAAMKEKTDENTTTQNNLQVSLKELQDQIERTNRELQEQERLLTQENEQQRQLESKLEELLAEMRQIEEKIKQITAELEQLNEEQRILILQQKDLKKQQDQLNAMIVQLERILQEKEAGIARQQTHIDRIQQKIEQLEKQIETVRQEIQVLTEELQALHEELAKAEARLSQIEHERKQLEAEKRVLEQTYNTLDDQRTDYNNQLNALLEKLRVTDELVTQTQIKVAQLDRLLENQTAQVERLQNEHDGLEIKVTELTDQCNQLNEQKEDALRQRQEAENDLREAQQLLNQLKQQEREAHAQSMRAAGEQRTALAQLNAAENEQRIAEEQVRAAEVRLKQAEHSLLVKLVWKWASMFIRGLGDLEAEEKAAKAALQQARDKLEQKRSACNEARHRHVAASERAKECETLHQNQVSERAEQESVVSTKAATLNQCKSNFEQVNIAHRNANRERARMEGNLKMTVTKLQRAQTQLQSTNNDLQRTKAELVGHEHQKQEYTSNVDTLRLTLARHERAIEEHRVLMRDNQAVLADVIANHQKQIGDVQRWKGRVDQVQRSLDEKVNDEKSRVRELNNQKMILAAEEKNMQQLRDDLANKQTELVSVNRELYTTTERLVHVVGQITDFQNEKNVLDQQLKTTRQELTKTESAHRQVRLNIKNQGSKVESVRQKFTVLHTREQKLNGKIQEADLNLKNKTDQLANTQNTINTLTEQLESTQTQYARSQKILETSSNEYKLLGTRVREQTNKIAQEERSFRETTNRIRRANDRFADNEGVRAETYRRMEQLEKTITELKQYHCDEYVKFEMKGNQLINRDLEEKGILQRIRNPNENVQPKPIEPKKKQPS</sequence>
<dbReference type="Proteomes" id="UP000663855">
    <property type="component" value="Unassembled WGS sequence"/>
</dbReference>
<dbReference type="PANTHER" id="PTHR43977">
    <property type="entry name" value="STRUCTURAL MAINTENANCE OF CHROMOSOMES PROTEIN 3"/>
    <property type="match status" value="1"/>
</dbReference>
<evidence type="ECO:0000313" key="5">
    <source>
        <dbReference type="Proteomes" id="UP000663855"/>
    </source>
</evidence>
<keyword evidence="1" id="KW-0175">Coiled coil</keyword>
<dbReference type="Proteomes" id="UP000681967">
    <property type="component" value="Unassembled WGS sequence"/>
</dbReference>
<dbReference type="EMBL" id="CAJNOV010013573">
    <property type="protein sequence ID" value="CAF1527055.1"/>
    <property type="molecule type" value="Genomic_DNA"/>
</dbReference>
<evidence type="ECO:0000256" key="2">
    <source>
        <dbReference type="SAM" id="MobiDB-lite"/>
    </source>
</evidence>
<feature type="coiled-coil region" evidence="1">
    <location>
        <begin position="63"/>
        <end position="533"/>
    </location>
</feature>
<protein>
    <submittedName>
        <fullName evidence="3">Uncharacterized protein</fullName>
    </submittedName>
</protein>
<feature type="coiled-coil region" evidence="1">
    <location>
        <begin position="601"/>
        <end position="652"/>
    </location>
</feature>
<dbReference type="SUPFAM" id="SSF57997">
    <property type="entry name" value="Tropomyosin"/>
    <property type="match status" value="1"/>
</dbReference>
<name>A0A815V962_9BILA</name>
<reference evidence="3" key="1">
    <citation type="submission" date="2021-02" db="EMBL/GenBank/DDBJ databases">
        <authorList>
            <person name="Nowell W R."/>
        </authorList>
    </citation>
    <scope>NUCLEOTIDE SEQUENCE</scope>
</reference>
<organism evidence="3 5">
    <name type="scientific">Rotaria magnacalcarata</name>
    <dbReference type="NCBI Taxonomy" id="392030"/>
    <lineage>
        <taxon>Eukaryota</taxon>
        <taxon>Metazoa</taxon>
        <taxon>Spiralia</taxon>
        <taxon>Gnathifera</taxon>
        <taxon>Rotifera</taxon>
        <taxon>Eurotatoria</taxon>
        <taxon>Bdelloidea</taxon>
        <taxon>Philodinida</taxon>
        <taxon>Philodinidae</taxon>
        <taxon>Rotaria</taxon>
    </lineage>
</organism>
<proteinExistence type="predicted"/>
<dbReference type="EMBL" id="CAJOBH010002770">
    <property type="protein sequence ID" value="CAF3922559.1"/>
    <property type="molecule type" value="Genomic_DNA"/>
</dbReference>
<dbReference type="Gene3D" id="1.10.287.1490">
    <property type="match status" value="1"/>
</dbReference>